<organism evidence="1 2">
    <name type="scientific">Ruania alba</name>
    <dbReference type="NCBI Taxonomy" id="648782"/>
    <lineage>
        <taxon>Bacteria</taxon>
        <taxon>Bacillati</taxon>
        <taxon>Actinomycetota</taxon>
        <taxon>Actinomycetes</taxon>
        <taxon>Micrococcales</taxon>
        <taxon>Ruaniaceae</taxon>
        <taxon>Ruania</taxon>
    </lineage>
</organism>
<dbReference type="Pfam" id="PF10041">
    <property type="entry name" value="DUF2277"/>
    <property type="match status" value="1"/>
</dbReference>
<dbReference type="RefSeq" id="WP_089773756.1">
    <property type="nucleotide sequence ID" value="NZ_FNTX01000002.1"/>
</dbReference>
<evidence type="ECO:0000313" key="1">
    <source>
        <dbReference type="EMBL" id="SEE77713.1"/>
    </source>
</evidence>
<dbReference type="OrthoDB" id="2720376at2"/>
<gene>
    <name evidence="1" type="ORF">SAMN04488554_2865</name>
</gene>
<dbReference type="STRING" id="648782.SAMN04488554_2865"/>
<dbReference type="AlphaFoldDB" id="A0A1H5LKV8"/>
<dbReference type="InterPro" id="IPR018735">
    <property type="entry name" value="DUF2277"/>
</dbReference>
<proteinExistence type="predicted"/>
<reference evidence="2" key="1">
    <citation type="submission" date="2016-10" db="EMBL/GenBank/DDBJ databases">
        <authorList>
            <person name="Varghese N."/>
            <person name="Submissions S."/>
        </authorList>
    </citation>
    <scope>NUCLEOTIDE SEQUENCE [LARGE SCALE GENOMIC DNA]</scope>
    <source>
        <strain evidence="2">DSM 21368</strain>
    </source>
</reference>
<dbReference type="Proteomes" id="UP000199220">
    <property type="component" value="Unassembled WGS sequence"/>
</dbReference>
<keyword evidence="2" id="KW-1185">Reference proteome</keyword>
<sequence>MCRNIRTLHNFEPHATSEEVRAAALQYVRKVSGMTKPSAANQEIFDQAVAEIAHTTEHLLADLVTKAPPKDREVEAAKAKERAAKRYGTQVASA</sequence>
<dbReference type="EMBL" id="FNTX01000002">
    <property type="protein sequence ID" value="SEE77713.1"/>
    <property type="molecule type" value="Genomic_DNA"/>
</dbReference>
<accession>A0A1H5LKV8</accession>
<name>A0A1H5LKV8_9MICO</name>
<evidence type="ECO:0008006" key="3">
    <source>
        <dbReference type="Google" id="ProtNLM"/>
    </source>
</evidence>
<protein>
    <recommendedName>
        <fullName evidence="3">DUF2277 domain-containing protein</fullName>
    </recommendedName>
</protein>
<evidence type="ECO:0000313" key="2">
    <source>
        <dbReference type="Proteomes" id="UP000199220"/>
    </source>
</evidence>